<dbReference type="Pfam" id="PF00072">
    <property type="entry name" value="Response_reg"/>
    <property type="match status" value="1"/>
</dbReference>
<dbReference type="SUPFAM" id="SSF52172">
    <property type="entry name" value="CheY-like"/>
    <property type="match status" value="1"/>
</dbReference>
<dbReference type="Gene3D" id="1.10.10.10">
    <property type="entry name" value="Winged helix-like DNA-binding domain superfamily/Winged helix DNA-binding domain"/>
    <property type="match status" value="1"/>
</dbReference>
<sequence length="208" mass="22095">MIVDDHAVLRETLAEYFKASIPGLEVSEAGDFAEALRVLDSGEVPDLILIDFRLPGDSGIAGIQKVVERHPGVPVVLFSGAVTEAELEAARSVGIAGYIPKSFGARSVLDLVIKVFRDGSYFPPLSGSIARTLSQNGGKPSGSSSPTLTARQMQILSRIVDGRTNKEIANDLGISEATVKEHVSRIFDILGVRNRADAVASALRLSIV</sequence>
<feature type="domain" description="HTH luxR-type" evidence="4">
    <location>
        <begin position="141"/>
        <end position="206"/>
    </location>
</feature>
<proteinExistence type="predicted"/>
<feature type="modified residue" description="4-aspartylphosphate" evidence="3">
    <location>
        <position position="51"/>
    </location>
</feature>
<reference evidence="6" key="1">
    <citation type="journal article" date="2014" name="Int. J. Syst. Evol. Microbiol.">
        <title>Complete genome sequence of Corynebacterium casei LMG S-19264T (=DSM 44701T), isolated from a smear-ripened cheese.</title>
        <authorList>
            <consortium name="US DOE Joint Genome Institute (JGI-PGF)"/>
            <person name="Walter F."/>
            <person name="Albersmeier A."/>
            <person name="Kalinowski J."/>
            <person name="Ruckert C."/>
        </authorList>
    </citation>
    <scope>NUCLEOTIDE SEQUENCE</scope>
    <source>
        <strain evidence="6">KCTC 42651</strain>
    </source>
</reference>
<keyword evidence="7" id="KW-1185">Reference proteome</keyword>
<dbReference type="InterPro" id="IPR000792">
    <property type="entry name" value="Tscrpt_reg_LuxR_C"/>
</dbReference>
<dbReference type="PROSITE" id="PS50110">
    <property type="entry name" value="RESPONSE_REGULATORY"/>
    <property type="match status" value="1"/>
</dbReference>
<organism evidence="6 7">
    <name type="scientific">Thalassobaculum fulvum</name>
    <dbReference type="NCBI Taxonomy" id="1633335"/>
    <lineage>
        <taxon>Bacteria</taxon>
        <taxon>Pseudomonadati</taxon>
        <taxon>Pseudomonadota</taxon>
        <taxon>Alphaproteobacteria</taxon>
        <taxon>Rhodospirillales</taxon>
        <taxon>Thalassobaculaceae</taxon>
        <taxon>Thalassobaculum</taxon>
    </lineage>
</organism>
<dbReference type="InterPro" id="IPR036388">
    <property type="entry name" value="WH-like_DNA-bd_sf"/>
</dbReference>
<dbReference type="SMART" id="SM00448">
    <property type="entry name" value="REC"/>
    <property type="match status" value="1"/>
</dbReference>
<dbReference type="PANTHER" id="PTHR45566">
    <property type="entry name" value="HTH-TYPE TRANSCRIPTIONAL REGULATOR YHJB-RELATED"/>
    <property type="match status" value="1"/>
</dbReference>
<reference evidence="6" key="2">
    <citation type="submission" date="2020-09" db="EMBL/GenBank/DDBJ databases">
        <authorList>
            <person name="Sun Q."/>
            <person name="Kim S."/>
        </authorList>
    </citation>
    <scope>NUCLEOTIDE SEQUENCE</scope>
    <source>
        <strain evidence="6">KCTC 42651</strain>
    </source>
</reference>
<dbReference type="GO" id="GO:0006355">
    <property type="term" value="P:regulation of DNA-templated transcription"/>
    <property type="evidence" value="ECO:0007669"/>
    <property type="project" value="InterPro"/>
</dbReference>
<gene>
    <name evidence="6" type="primary">tcsR</name>
    <name evidence="6" type="ORF">GCM10017083_49130</name>
</gene>
<evidence type="ECO:0000259" key="4">
    <source>
        <dbReference type="PROSITE" id="PS50043"/>
    </source>
</evidence>
<comment type="caution">
    <text evidence="6">The sequence shown here is derived from an EMBL/GenBank/DDBJ whole genome shotgun (WGS) entry which is preliminary data.</text>
</comment>
<evidence type="ECO:0000256" key="2">
    <source>
        <dbReference type="ARBA" id="ARBA00023125"/>
    </source>
</evidence>
<dbReference type="InterPro" id="IPR058245">
    <property type="entry name" value="NreC/VraR/RcsB-like_REC"/>
</dbReference>
<dbReference type="PRINTS" id="PR00038">
    <property type="entry name" value="HTHLUXR"/>
</dbReference>
<dbReference type="EMBL" id="BMZS01000013">
    <property type="protein sequence ID" value="GHD61588.1"/>
    <property type="molecule type" value="Genomic_DNA"/>
</dbReference>
<dbReference type="PROSITE" id="PS50043">
    <property type="entry name" value="HTH_LUXR_2"/>
    <property type="match status" value="1"/>
</dbReference>
<evidence type="ECO:0000256" key="1">
    <source>
        <dbReference type="ARBA" id="ARBA00022553"/>
    </source>
</evidence>
<keyword evidence="2 6" id="KW-0238">DNA-binding</keyword>
<dbReference type="InterPro" id="IPR001789">
    <property type="entry name" value="Sig_transdc_resp-reg_receiver"/>
</dbReference>
<dbReference type="Gene3D" id="3.40.50.2300">
    <property type="match status" value="1"/>
</dbReference>
<dbReference type="PANTHER" id="PTHR45566:SF1">
    <property type="entry name" value="HTH-TYPE TRANSCRIPTIONAL REGULATOR YHJB-RELATED"/>
    <property type="match status" value="1"/>
</dbReference>
<dbReference type="AlphaFoldDB" id="A0A918XXM0"/>
<protein>
    <submittedName>
        <fullName evidence="6">DNA-binding response regulator</fullName>
    </submittedName>
</protein>
<dbReference type="Proteomes" id="UP000630353">
    <property type="component" value="Unassembled WGS sequence"/>
</dbReference>
<feature type="domain" description="Response regulatory" evidence="5">
    <location>
        <begin position="1"/>
        <end position="116"/>
    </location>
</feature>
<dbReference type="GO" id="GO:0003677">
    <property type="term" value="F:DNA binding"/>
    <property type="evidence" value="ECO:0007669"/>
    <property type="project" value="UniProtKB-KW"/>
</dbReference>
<accession>A0A918XXM0</accession>
<keyword evidence="1 3" id="KW-0597">Phosphoprotein</keyword>
<dbReference type="InterPro" id="IPR051015">
    <property type="entry name" value="EvgA-like"/>
</dbReference>
<evidence type="ECO:0000313" key="7">
    <source>
        <dbReference type="Proteomes" id="UP000630353"/>
    </source>
</evidence>
<name>A0A918XXM0_9PROT</name>
<dbReference type="SMART" id="SM00421">
    <property type="entry name" value="HTH_LUXR"/>
    <property type="match status" value="1"/>
</dbReference>
<dbReference type="GO" id="GO:0000160">
    <property type="term" value="P:phosphorelay signal transduction system"/>
    <property type="evidence" value="ECO:0007669"/>
    <property type="project" value="InterPro"/>
</dbReference>
<dbReference type="SUPFAM" id="SSF46894">
    <property type="entry name" value="C-terminal effector domain of the bipartite response regulators"/>
    <property type="match status" value="1"/>
</dbReference>
<dbReference type="RefSeq" id="WP_189994692.1">
    <property type="nucleotide sequence ID" value="NZ_BMZS01000013.1"/>
</dbReference>
<evidence type="ECO:0000259" key="5">
    <source>
        <dbReference type="PROSITE" id="PS50110"/>
    </source>
</evidence>
<dbReference type="Pfam" id="PF00196">
    <property type="entry name" value="GerE"/>
    <property type="match status" value="1"/>
</dbReference>
<dbReference type="InterPro" id="IPR011006">
    <property type="entry name" value="CheY-like_superfamily"/>
</dbReference>
<evidence type="ECO:0000256" key="3">
    <source>
        <dbReference type="PROSITE-ProRule" id="PRU00169"/>
    </source>
</evidence>
<dbReference type="CDD" id="cd17535">
    <property type="entry name" value="REC_NarL-like"/>
    <property type="match status" value="1"/>
</dbReference>
<dbReference type="CDD" id="cd06170">
    <property type="entry name" value="LuxR_C_like"/>
    <property type="match status" value="1"/>
</dbReference>
<evidence type="ECO:0000313" key="6">
    <source>
        <dbReference type="EMBL" id="GHD61588.1"/>
    </source>
</evidence>
<dbReference type="InterPro" id="IPR016032">
    <property type="entry name" value="Sig_transdc_resp-reg_C-effctor"/>
</dbReference>